<evidence type="ECO:0000256" key="1">
    <source>
        <dbReference type="SAM" id="MobiDB-lite"/>
    </source>
</evidence>
<gene>
    <name evidence="2" type="ORF">PCON_11340</name>
</gene>
<proteinExistence type="predicted"/>
<dbReference type="Proteomes" id="UP000018144">
    <property type="component" value="Unassembled WGS sequence"/>
</dbReference>
<reference evidence="2 3" key="1">
    <citation type="journal article" date="2013" name="PLoS Genet.">
        <title>The genome and development-dependent transcriptomes of Pyronema confluens: a window into fungal evolution.</title>
        <authorList>
            <person name="Traeger S."/>
            <person name="Altegoer F."/>
            <person name="Freitag M."/>
            <person name="Gabaldon T."/>
            <person name="Kempken F."/>
            <person name="Kumar A."/>
            <person name="Marcet-Houben M."/>
            <person name="Poggeler S."/>
            <person name="Stajich J.E."/>
            <person name="Nowrousian M."/>
        </authorList>
    </citation>
    <scope>NUCLEOTIDE SEQUENCE [LARGE SCALE GENOMIC DNA]</scope>
    <source>
        <strain evidence="3">CBS 100304</strain>
        <tissue evidence="2">Vegetative mycelium</tissue>
    </source>
</reference>
<organism evidence="2 3">
    <name type="scientific">Pyronema omphalodes (strain CBS 100304)</name>
    <name type="common">Pyronema confluens</name>
    <dbReference type="NCBI Taxonomy" id="1076935"/>
    <lineage>
        <taxon>Eukaryota</taxon>
        <taxon>Fungi</taxon>
        <taxon>Dikarya</taxon>
        <taxon>Ascomycota</taxon>
        <taxon>Pezizomycotina</taxon>
        <taxon>Pezizomycetes</taxon>
        <taxon>Pezizales</taxon>
        <taxon>Pyronemataceae</taxon>
        <taxon>Pyronema</taxon>
    </lineage>
</organism>
<evidence type="ECO:0000313" key="3">
    <source>
        <dbReference type="Proteomes" id="UP000018144"/>
    </source>
</evidence>
<name>U4LHV6_PYROM</name>
<evidence type="ECO:0000313" key="2">
    <source>
        <dbReference type="EMBL" id="CCX11746.1"/>
    </source>
</evidence>
<sequence>MEKDITMPQPACHQRQQTLWSKSQPRPATYRLCNPITVIRIFSSRLSGVPSLNTCSKVLLPQQSYRLVSYDNRGNVSMSGAAQ</sequence>
<protein>
    <submittedName>
        <fullName evidence="2">Uncharacterized protein</fullName>
    </submittedName>
</protein>
<dbReference type="EMBL" id="HF935642">
    <property type="protein sequence ID" value="CCX11746.1"/>
    <property type="molecule type" value="Genomic_DNA"/>
</dbReference>
<keyword evidence="3" id="KW-1185">Reference proteome</keyword>
<dbReference type="AlphaFoldDB" id="U4LHV6"/>
<feature type="region of interest" description="Disordered" evidence="1">
    <location>
        <begin position="1"/>
        <end position="20"/>
    </location>
</feature>
<accession>U4LHV6</accession>